<evidence type="ECO:0000256" key="3">
    <source>
        <dbReference type="ARBA" id="ARBA00023098"/>
    </source>
</evidence>
<feature type="active site" description="Proton acceptor" evidence="4">
    <location>
        <position position="155"/>
    </location>
</feature>
<proteinExistence type="predicted"/>
<evidence type="ECO:0000256" key="4">
    <source>
        <dbReference type="PROSITE-ProRule" id="PRU01161"/>
    </source>
</evidence>
<feature type="short sequence motif" description="GXSXG" evidence="4">
    <location>
        <begin position="39"/>
        <end position="43"/>
    </location>
</feature>
<accession>A0ABS9BQI1</accession>
<dbReference type="InterPro" id="IPR002641">
    <property type="entry name" value="PNPLA_dom"/>
</dbReference>
<evidence type="ECO:0000256" key="1">
    <source>
        <dbReference type="ARBA" id="ARBA00022801"/>
    </source>
</evidence>
<comment type="caution">
    <text evidence="6">The sequence shown here is derived from an EMBL/GenBank/DDBJ whole genome shotgun (WGS) entry which is preliminary data.</text>
</comment>
<dbReference type="PANTHER" id="PTHR14226">
    <property type="entry name" value="NEUROPATHY TARGET ESTERASE/SWISS CHEESE D.MELANOGASTER"/>
    <property type="match status" value="1"/>
</dbReference>
<dbReference type="PROSITE" id="PS51635">
    <property type="entry name" value="PNPLA"/>
    <property type="match status" value="1"/>
</dbReference>
<keyword evidence="3 4" id="KW-0443">Lipid metabolism</keyword>
<dbReference type="InterPro" id="IPR016035">
    <property type="entry name" value="Acyl_Trfase/lysoPLipase"/>
</dbReference>
<feature type="short sequence motif" description="DGA/G" evidence="4">
    <location>
        <begin position="155"/>
        <end position="157"/>
    </location>
</feature>
<evidence type="ECO:0000256" key="2">
    <source>
        <dbReference type="ARBA" id="ARBA00022963"/>
    </source>
</evidence>
<feature type="domain" description="PNPLA" evidence="5">
    <location>
        <begin position="8"/>
        <end position="168"/>
    </location>
</feature>
<dbReference type="SUPFAM" id="SSF52151">
    <property type="entry name" value="FabD/lysophospholipase-like"/>
    <property type="match status" value="1"/>
</dbReference>
<comment type="caution">
    <text evidence="4">Lacks conserved residue(s) required for the propagation of feature annotation.</text>
</comment>
<name>A0ABS9BQI1_9BACT</name>
<dbReference type="Pfam" id="PF01734">
    <property type="entry name" value="Patatin"/>
    <property type="match status" value="1"/>
</dbReference>
<dbReference type="InterPro" id="IPR050301">
    <property type="entry name" value="NTE"/>
</dbReference>
<evidence type="ECO:0000313" key="6">
    <source>
        <dbReference type="EMBL" id="MCF1749836.1"/>
    </source>
</evidence>
<evidence type="ECO:0000313" key="7">
    <source>
        <dbReference type="Proteomes" id="UP001201449"/>
    </source>
</evidence>
<keyword evidence="1 4" id="KW-0378">Hydrolase</keyword>
<evidence type="ECO:0000259" key="5">
    <source>
        <dbReference type="PROSITE" id="PS51635"/>
    </source>
</evidence>
<dbReference type="EMBL" id="JAKEVZ010000001">
    <property type="protein sequence ID" value="MCF1749836.1"/>
    <property type="molecule type" value="Genomic_DNA"/>
</dbReference>
<feature type="active site" description="Nucleophile" evidence="4">
    <location>
        <position position="41"/>
    </location>
</feature>
<reference evidence="6 7" key="1">
    <citation type="submission" date="2022-01" db="EMBL/GenBank/DDBJ databases">
        <title>Mariniradius saccharolyticus sp. nov., isolated from sediment of a river.</title>
        <authorList>
            <person name="Liu H."/>
        </authorList>
    </citation>
    <scope>NUCLEOTIDE SEQUENCE [LARGE SCALE GENOMIC DNA]</scope>
    <source>
        <strain evidence="6 7">RY-2</strain>
    </source>
</reference>
<dbReference type="Proteomes" id="UP001201449">
    <property type="component" value="Unassembled WGS sequence"/>
</dbReference>
<keyword evidence="7" id="KW-1185">Reference proteome</keyword>
<organism evidence="6 7">
    <name type="scientific">Mariniradius sediminis</name>
    <dbReference type="NCBI Taxonomy" id="2909237"/>
    <lineage>
        <taxon>Bacteria</taxon>
        <taxon>Pseudomonadati</taxon>
        <taxon>Bacteroidota</taxon>
        <taxon>Cytophagia</taxon>
        <taxon>Cytophagales</taxon>
        <taxon>Cyclobacteriaceae</taxon>
        <taxon>Mariniradius</taxon>
    </lineage>
</organism>
<protein>
    <submittedName>
        <fullName evidence="6">Patatin-like phospholipase family protein</fullName>
    </submittedName>
</protein>
<dbReference type="RefSeq" id="WP_234859984.1">
    <property type="nucleotide sequence ID" value="NZ_JAKEVZ010000001.1"/>
</dbReference>
<dbReference type="Gene3D" id="3.40.1090.10">
    <property type="entry name" value="Cytosolic phospholipase A2 catalytic domain"/>
    <property type="match status" value="1"/>
</dbReference>
<keyword evidence="2 4" id="KW-0442">Lipid degradation</keyword>
<dbReference type="PANTHER" id="PTHR14226:SF76">
    <property type="entry name" value="NTE FAMILY PROTEIN RSSA"/>
    <property type="match status" value="1"/>
</dbReference>
<gene>
    <name evidence="6" type="ORF">L0U89_02030</name>
</gene>
<sequence length="301" mass="33064">MSKKTVSLVLSSGGARGMAHIGVIEALEESGYQIVSIAGSSVGALVGGIYAAGHLPKYKDWICNLDRIDVFGLMDFTLSTKGFIKGNKVFAALEKIIPDCDIEDLDIPFQCTAVELPSGKEHVFKKGSMFSAIRASVSIPTVMQPARIHGKEYLDGGILNPIPLNLLPKKEVGDLTVAVDLNGPKEAFVSLEKVKKDTEAAFIKLPKWLEDYKEKFAKYVSGPEKEEKIKGMSSLDILNYSFDLLTDKLSELVIRQHEIDILVEISRTQAGTLEFHRASELIEIGRNKTFEAIAQYENGSK</sequence>